<feature type="domain" description="DNA polymerase III delta subunit-like C-terminal" evidence="10">
    <location>
        <begin position="196"/>
        <end position="311"/>
    </location>
</feature>
<comment type="similarity">
    <text evidence="7">Belongs to the DNA polymerase HolA subunit family.</text>
</comment>
<dbReference type="InterPro" id="IPR008921">
    <property type="entry name" value="DNA_pol3_clamp-load_cplx_C"/>
</dbReference>
<sequence>MTLIYGAELFLIENKIKKIKQQYKTEDIVSLKNKDLDLNEIINLISSKSILSSSRCIIMYNLDVLNQKKIKKEDEQLLSKFLKILQNEKEDQLIIVHENAKIQENTFTDELFKIPELQVIYTETIDSKILPNEIIKYIQNKGGQISYLDVLFLIEKLPDNLGLIIQEVNKLLLINKKINRASIEEAISDYAIVTNFSLINAIQSGDFHTIYKEYKNKINSGETIIQLVSQISWSLIFAHQIYSLKKLNMSNKEIASFLKVHEYRIKLALDQITKYGIKKIRKIIKNLADLDYKLKSSSLDEVELFEYFLINNFIFD</sequence>
<evidence type="ECO:0000256" key="4">
    <source>
        <dbReference type="ARBA" id="ARBA00022695"/>
    </source>
</evidence>
<evidence type="ECO:0000256" key="2">
    <source>
        <dbReference type="ARBA" id="ARBA00017703"/>
    </source>
</evidence>
<evidence type="ECO:0000256" key="6">
    <source>
        <dbReference type="ARBA" id="ARBA00022932"/>
    </source>
</evidence>
<reference evidence="11 12" key="1">
    <citation type="submission" date="2019-01" db="EMBL/GenBank/DDBJ databases">
        <authorList>
            <consortium name="Pathogen Informatics"/>
        </authorList>
    </citation>
    <scope>NUCLEOTIDE SEQUENCE [LARGE SCALE GENOMIC DNA]</scope>
    <source>
        <strain evidence="11 12">NCTC10194</strain>
    </source>
</reference>
<evidence type="ECO:0000259" key="9">
    <source>
        <dbReference type="Pfam" id="PF06144"/>
    </source>
</evidence>
<keyword evidence="4 11" id="KW-0548">Nucleotidyltransferase</keyword>
<feature type="domain" description="DNA polymerase III delta N-terminal" evidence="9">
    <location>
        <begin position="3"/>
        <end position="111"/>
    </location>
</feature>
<dbReference type="GO" id="GO:0006261">
    <property type="term" value="P:DNA-templated DNA replication"/>
    <property type="evidence" value="ECO:0007669"/>
    <property type="project" value="TreeGrafter"/>
</dbReference>
<keyword evidence="3 11" id="KW-0808">Transferase</keyword>
<keyword evidence="12" id="KW-1185">Reference proteome</keyword>
<dbReference type="EMBL" id="LR215024">
    <property type="protein sequence ID" value="VEU70209.1"/>
    <property type="molecule type" value="Genomic_DNA"/>
</dbReference>
<dbReference type="NCBIfam" id="TIGR01128">
    <property type="entry name" value="holA"/>
    <property type="match status" value="1"/>
</dbReference>
<dbReference type="InterPro" id="IPR010372">
    <property type="entry name" value="DNA_pol3_delta_N"/>
</dbReference>
<evidence type="ECO:0000256" key="8">
    <source>
        <dbReference type="ARBA" id="ARBA00049244"/>
    </source>
</evidence>
<dbReference type="Pfam" id="PF06144">
    <property type="entry name" value="DNA_pol3_delta"/>
    <property type="match status" value="1"/>
</dbReference>
<evidence type="ECO:0000256" key="1">
    <source>
        <dbReference type="ARBA" id="ARBA00012417"/>
    </source>
</evidence>
<dbReference type="PANTHER" id="PTHR34388:SF1">
    <property type="entry name" value="DNA POLYMERASE III SUBUNIT DELTA"/>
    <property type="match status" value="1"/>
</dbReference>
<dbReference type="SUPFAM" id="SSF52540">
    <property type="entry name" value="P-loop containing nucleoside triphosphate hydrolases"/>
    <property type="match status" value="1"/>
</dbReference>
<gene>
    <name evidence="11" type="primary">holA</name>
    <name evidence="11" type="ORF">NCTC10194_00211</name>
</gene>
<dbReference type="InterPro" id="IPR005790">
    <property type="entry name" value="DNA_polIII_delta"/>
</dbReference>
<proteinExistence type="inferred from homology"/>
<dbReference type="RefSeq" id="WP_027333533.1">
    <property type="nucleotide sequence ID" value="NZ_LR215024.1"/>
</dbReference>
<dbReference type="GO" id="GO:0009360">
    <property type="term" value="C:DNA polymerase III complex"/>
    <property type="evidence" value="ECO:0007669"/>
    <property type="project" value="InterPro"/>
</dbReference>
<dbReference type="SUPFAM" id="SSF48019">
    <property type="entry name" value="post-AAA+ oligomerization domain-like"/>
    <property type="match status" value="1"/>
</dbReference>
<evidence type="ECO:0000259" key="10">
    <source>
        <dbReference type="Pfam" id="PF21694"/>
    </source>
</evidence>
<comment type="catalytic activity">
    <reaction evidence="8">
        <text>DNA(n) + a 2'-deoxyribonucleoside 5'-triphosphate = DNA(n+1) + diphosphate</text>
        <dbReference type="Rhea" id="RHEA:22508"/>
        <dbReference type="Rhea" id="RHEA-COMP:17339"/>
        <dbReference type="Rhea" id="RHEA-COMP:17340"/>
        <dbReference type="ChEBI" id="CHEBI:33019"/>
        <dbReference type="ChEBI" id="CHEBI:61560"/>
        <dbReference type="ChEBI" id="CHEBI:173112"/>
        <dbReference type="EC" id="2.7.7.7"/>
    </reaction>
</comment>
<dbReference type="InterPro" id="IPR027417">
    <property type="entry name" value="P-loop_NTPase"/>
</dbReference>
<dbReference type="Gene3D" id="3.40.50.300">
    <property type="entry name" value="P-loop containing nucleotide triphosphate hydrolases"/>
    <property type="match status" value="1"/>
</dbReference>
<name>A0A449AUK9_9BACT</name>
<dbReference type="KEGG" id="mgly:NCTC10194_00211"/>
<dbReference type="Gene3D" id="1.20.272.10">
    <property type="match status" value="1"/>
</dbReference>
<accession>A0A449AUK9</accession>
<evidence type="ECO:0000313" key="11">
    <source>
        <dbReference type="EMBL" id="VEU70209.1"/>
    </source>
</evidence>
<evidence type="ECO:0000256" key="3">
    <source>
        <dbReference type="ARBA" id="ARBA00022679"/>
    </source>
</evidence>
<dbReference type="Proteomes" id="UP000290815">
    <property type="component" value="Chromosome"/>
</dbReference>
<dbReference type="GO" id="GO:0003677">
    <property type="term" value="F:DNA binding"/>
    <property type="evidence" value="ECO:0007669"/>
    <property type="project" value="InterPro"/>
</dbReference>
<dbReference type="AlphaFoldDB" id="A0A449AUK9"/>
<organism evidence="11 12">
    <name type="scientific">Mycoplasmopsis glycophila</name>
    <dbReference type="NCBI Taxonomy" id="171285"/>
    <lineage>
        <taxon>Bacteria</taxon>
        <taxon>Bacillati</taxon>
        <taxon>Mycoplasmatota</taxon>
        <taxon>Mycoplasmoidales</taxon>
        <taxon>Metamycoplasmataceae</taxon>
        <taxon>Mycoplasmopsis</taxon>
    </lineage>
</organism>
<dbReference type="InterPro" id="IPR048466">
    <property type="entry name" value="DNA_pol3_delta-like_C"/>
</dbReference>
<evidence type="ECO:0000313" key="12">
    <source>
        <dbReference type="Proteomes" id="UP000290815"/>
    </source>
</evidence>
<evidence type="ECO:0000256" key="7">
    <source>
        <dbReference type="ARBA" id="ARBA00034754"/>
    </source>
</evidence>
<keyword evidence="5" id="KW-0235">DNA replication</keyword>
<evidence type="ECO:0000256" key="5">
    <source>
        <dbReference type="ARBA" id="ARBA00022705"/>
    </source>
</evidence>
<dbReference type="GO" id="GO:0003887">
    <property type="term" value="F:DNA-directed DNA polymerase activity"/>
    <property type="evidence" value="ECO:0007669"/>
    <property type="project" value="UniProtKB-KW"/>
</dbReference>
<dbReference type="PANTHER" id="PTHR34388">
    <property type="entry name" value="DNA POLYMERASE III SUBUNIT DELTA"/>
    <property type="match status" value="1"/>
</dbReference>
<dbReference type="Pfam" id="PF21694">
    <property type="entry name" value="DNA_pol3_delta_C"/>
    <property type="match status" value="1"/>
</dbReference>
<dbReference type="EC" id="2.7.7.7" evidence="1"/>
<keyword evidence="6 11" id="KW-0239">DNA-directed DNA polymerase</keyword>
<protein>
    <recommendedName>
        <fullName evidence="2">DNA polymerase III subunit delta</fullName>
        <ecNumber evidence="1">2.7.7.7</ecNumber>
    </recommendedName>
</protein>